<dbReference type="PROSITE" id="PS50929">
    <property type="entry name" value="ABC_TM1F"/>
    <property type="match status" value="1"/>
</dbReference>
<feature type="transmembrane region" description="Helical" evidence="8">
    <location>
        <begin position="253"/>
        <end position="277"/>
    </location>
</feature>
<evidence type="ECO:0000256" key="2">
    <source>
        <dbReference type="ARBA" id="ARBA00022448"/>
    </source>
</evidence>
<protein>
    <submittedName>
        <fullName evidence="11">ABC-type transporter, ATPase and permease component</fullName>
    </submittedName>
</protein>
<evidence type="ECO:0000256" key="4">
    <source>
        <dbReference type="ARBA" id="ARBA00022741"/>
    </source>
</evidence>
<feature type="transmembrane region" description="Helical" evidence="8">
    <location>
        <begin position="140"/>
        <end position="161"/>
    </location>
</feature>
<dbReference type="Gene3D" id="3.40.50.300">
    <property type="entry name" value="P-loop containing nucleotide triphosphate hydrolases"/>
    <property type="match status" value="1"/>
</dbReference>
<dbReference type="GO" id="GO:0005524">
    <property type="term" value="F:ATP binding"/>
    <property type="evidence" value="ECO:0007669"/>
    <property type="project" value="UniProtKB-KW"/>
</dbReference>
<dbReference type="OrthoDB" id="121502at2157"/>
<dbReference type="Pfam" id="PF00664">
    <property type="entry name" value="ABC_membrane"/>
    <property type="match status" value="1"/>
</dbReference>
<dbReference type="InterPro" id="IPR039421">
    <property type="entry name" value="Type_1_exporter"/>
</dbReference>
<dbReference type="InterPro" id="IPR011527">
    <property type="entry name" value="ABC1_TM_dom"/>
</dbReference>
<feature type="transmembrane region" description="Helical" evidence="8">
    <location>
        <begin position="21"/>
        <end position="47"/>
    </location>
</feature>
<keyword evidence="12" id="KW-1185">Reference proteome</keyword>
<dbReference type="PANTHER" id="PTHR43394">
    <property type="entry name" value="ATP-DEPENDENT PERMEASE MDL1, MITOCHONDRIAL"/>
    <property type="match status" value="1"/>
</dbReference>
<keyword evidence="2" id="KW-0813">Transport</keyword>
<evidence type="ECO:0000256" key="5">
    <source>
        <dbReference type="ARBA" id="ARBA00022840"/>
    </source>
</evidence>
<dbReference type="CDD" id="cd07346">
    <property type="entry name" value="ABC_6TM_exporters"/>
    <property type="match status" value="1"/>
</dbReference>
<dbReference type="SMART" id="SM00382">
    <property type="entry name" value="AAA"/>
    <property type="match status" value="1"/>
</dbReference>
<dbReference type="SUPFAM" id="SSF90123">
    <property type="entry name" value="ABC transporter transmembrane region"/>
    <property type="match status" value="1"/>
</dbReference>
<feature type="transmembrane region" description="Helical" evidence="8">
    <location>
        <begin position="289"/>
        <end position="308"/>
    </location>
</feature>
<dbReference type="InterPro" id="IPR027417">
    <property type="entry name" value="P-loop_NTPase"/>
</dbReference>
<keyword evidence="4" id="KW-0547">Nucleotide-binding</keyword>
<comment type="subcellular location">
    <subcellularLocation>
        <location evidence="1">Membrane</location>
        <topology evidence="1">Multi-pass membrane protein</topology>
    </subcellularLocation>
</comment>
<feature type="transmembrane region" description="Helical" evidence="8">
    <location>
        <begin position="167"/>
        <end position="185"/>
    </location>
</feature>
<reference evidence="11 12" key="1">
    <citation type="submission" date="2014-12" db="EMBL/GenBank/DDBJ databases">
        <title>Genome sequence of Methanobrevibacter arboriphilicus DH1, DSM1125.</title>
        <authorList>
            <person name="Poehlein A."/>
            <person name="Thauer R.K."/>
            <person name="Seedorf H."/>
            <person name="Daniel R."/>
        </authorList>
    </citation>
    <scope>NUCLEOTIDE SEQUENCE [LARGE SCALE GENOMIC DNA]</scope>
    <source>
        <strain evidence="11 12">DH1</strain>
    </source>
</reference>
<evidence type="ECO:0000313" key="12">
    <source>
        <dbReference type="Proteomes" id="UP000191661"/>
    </source>
</evidence>
<dbReference type="PROSITE" id="PS50893">
    <property type="entry name" value="ABC_TRANSPORTER_2"/>
    <property type="match status" value="1"/>
</dbReference>
<comment type="caution">
    <text evidence="11">The sequence shown here is derived from an EMBL/GenBank/DDBJ whole genome shotgun (WGS) entry which is preliminary data.</text>
</comment>
<accession>A0A1V6N2Q0</accession>
<dbReference type="InterPro" id="IPR003593">
    <property type="entry name" value="AAA+_ATPase"/>
</dbReference>
<dbReference type="GO" id="GO:0015421">
    <property type="term" value="F:ABC-type oligopeptide transporter activity"/>
    <property type="evidence" value="ECO:0007669"/>
    <property type="project" value="TreeGrafter"/>
</dbReference>
<feature type="domain" description="ABC transporter" evidence="9">
    <location>
        <begin position="346"/>
        <end position="581"/>
    </location>
</feature>
<dbReference type="FunFam" id="3.40.50.300:FF:000287">
    <property type="entry name" value="Multidrug ABC transporter ATP-binding protein"/>
    <property type="match status" value="1"/>
</dbReference>
<organism evidence="11 12">
    <name type="scientific">Methanobrevibacter arboriphilus JCM 13429 = DSM 1125</name>
    <dbReference type="NCBI Taxonomy" id="1300164"/>
    <lineage>
        <taxon>Archaea</taxon>
        <taxon>Methanobacteriati</taxon>
        <taxon>Methanobacteriota</taxon>
        <taxon>Methanomada group</taxon>
        <taxon>Methanobacteria</taxon>
        <taxon>Methanobacteriales</taxon>
        <taxon>Methanobacteriaceae</taxon>
        <taxon>Methanobrevibacter</taxon>
    </lineage>
</organism>
<dbReference type="InterPro" id="IPR003439">
    <property type="entry name" value="ABC_transporter-like_ATP-bd"/>
</dbReference>
<keyword evidence="6 8" id="KW-1133">Transmembrane helix</keyword>
<gene>
    <name evidence="11" type="ORF">MBBAR_6c00880</name>
</gene>
<proteinExistence type="predicted"/>
<dbReference type="GO" id="GO:0016020">
    <property type="term" value="C:membrane"/>
    <property type="evidence" value="ECO:0007669"/>
    <property type="project" value="UniProtKB-SubCell"/>
</dbReference>
<dbReference type="InterPro" id="IPR036640">
    <property type="entry name" value="ABC1_TM_sf"/>
</dbReference>
<evidence type="ECO:0000256" key="1">
    <source>
        <dbReference type="ARBA" id="ARBA00004141"/>
    </source>
</evidence>
<keyword evidence="5" id="KW-0067">ATP-binding</keyword>
<dbReference type="PANTHER" id="PTHR43394:SF1">
    <property type="entry name" value="ATP-BINDING CASSETTE SUB-FAMILY B MEMBER 10, MITOCHONDRIAL"/>
    <property type="match status" value="1"/>
</dbReference>
<evidence type="ECO:0000256" key="6">
    <source>
        <dbReference type="ARBA" id="ARBA00022989"/>
    </source>
</evidence>
<feature type="transmembrane region" description="Helical" evidence="8">
    <location>
        <begin position="67"/>
        <end position="93"/>
    </location>
</feature>
<dbReference type="Proteomes" id="UP000191661">
    <property type="component" value="Unassembled WGS sequence"/>
</dbReference>
<evidence type="ECO:0000256" key="7">
    <source>
        <dbReference type="ARBA" id="ARBA00023136"/>
    </source>
</evidence>
<dbReference type="PROSITE" id="PS00211">
    <property type="entry name" value="ABC_TRANSPORTER_1"/>
    <property type="match status" value="1"/>
</dbReference>
<feature type="domain" description="ABC transmembrane type-1" evidence="10">
    <location>
        <begin position="26"/>
        <end position="277"/>
    </location>
</feature>
<evidence type="ECO:0000259" key="10">
    <source>
        <dbReference type="PROSITE" id="PS50929"/>
    </source>
</evidence>
<keyword evidence="3 8" id="KW-0812">Transmembrane</keyword>
<dbReference type="Gene3D" id="1.20.1560.10">
    <property type="entry name" value="ABC transporter type 1, transmembrane domain"/>
    <property type="match status" value="1"/>
</dbReference>
<dbReference type="GO" id="GO:0016887">
    <property type="term" value="F:ATP hydrolysis activity"/>
    <property type="evidence" value="ECO:0007669"/>
    <property type="project" value="InterPro"/>
</dbReference>
<dbReference type="RefSeq" id="WP_080460035.1">
    <property type="nucleotide sequence ID" value="NZ_JXMW01000006.1"/>
</dbReference>
<name>A0A1V6N2Q0_METAZ</name>
<evidence type="ECO:0000313" key="11">
    <source>
        <dbReference type="EMBL" id="OQD58978.1"/>
    </source>
</evidence>
<dbReference type="InterPro" id="IPR017871">
    <property type="entry name" value="ABC_transporter-like_CS"/>
</dbReference>
<sequence>MKLYEKKDNKFLSLLSFSGKYKYLTVIGCILAGISAVLGLIPFIYIWKMIEEIILVMPNYSNAVNLAHYGWMALFYGILSIGIYFVALMCTHLSAFRNERNMKIITMNHLLKLPLGFFSNKSSGSLRKIIDYSSATTEGFLAHSLPDLISALVTPIAFLVLLFSYNWFFGVLSLIPMLIALLILIPMMRGSNKEMLINYQQSLEDMNSEAVEYVRGIPVTKTFQQSIFSFKNFHKTIKDYSKFVTNYSISCQVLYTCFTVSINGFFALLIPAGILLMGSTFNPSLFLDLIFYIILTPIASLIMNKIMFSSQNWMIAKQSLLKIEKILDTKPLEESKNPQHTTNHQIKFNNVSFKYPGNIKETLKNINFEIKENETIALVGPSGGGKTTLATLIPRFWDVDSGEILIGDVNVKNIKEKELMKNISFIFQKTQLFKDSILNNVLIAKKDAKKSEVLEALSAAQCDDIIKKLPDGIDTVIGKSGVHLSGGEQQRIALARVILKDAPIIILDEATAFADPENEYKIQKAFKKITEGKTVLIIAHRLSTIKNVDKVHVIQSGEIIESGTHNELIEADGFYKNMWDNYNESVQWKVKNFQSPIKLKNEKEGV</sequence>
<dbReference type="Pfam" id="PF00005">
    <property type="entry name" value="ABC_tran"/>
    <property type="match status" value="1"/>
</dbReference>
<dbReference type="SUPFAM" id="SSF52540">
    <property type="entry name" value="P-loop containing nucleoside triphosphate hydrolases"/>
    <property type="match status" value="1"/>
</dbReference>
<dbReference type="AlphaFoldDB" id="A0A1V6N2Q0"/>
<evidence type="ECO:0000256" key="3">
    <source>
        <dbReference type="ARBA" id="ARBA00022692"/>
    </source>
</evidence>
<keyword evidence="7 8" id="KW-0472">Membrane</keyword>
<evidence type="ECO:0000256" key="8">
    <source>
        <dbReference type="SAM" id="Phobius"/>
    </source>
</evidence>
<evidence type="ECO:0000259" key="9">
    <source>
        <dbReference type="PROSITE" id="PS50893"/>
    </source>
</evidence>
<dbReference type="EMBL" id="JXMW01000006">
    <property type="protein sequence ID" value="OQD58978.1"/>
    <property type="molecule type" value="Genomic_DNA"/>
</dbReference>